<dbReference type="EMBL" id="JBHUGZ010000006">
    <property type="protein sequence ID" value="MFD1982648.1"/>
    <property type="molecule type" value="Genomic_DNA"/>
</dbReference>
<proteinExistence type="predicted"/>
<dbReference type="RefSeq" id="WP_379095776.1">
    <property type="nucleotide sequence ID" value="NZ_JBHUGZ010000006.1"/>
</dbReference>
<evidence type="ECO:0000313" key="1">
    <source>
        <dbReference type="EMBL" id="MFD1982648.1"/>
    </source>
</evidence>
<reference evidence="2" key="1">
    <citation type="journal article" date="2019" name="Int. J. Syst. Evol. Microbiol.">
        <title>The Global Catalogue of Microorganisms (GCM) 10K type strain sequencing project: providing services to taxonomists for standard genome sequencing and annotation.</title>
        <authorList>
            <consortium name="The Broad Institute Genomics Platform"/>
            <consortium name="The Broad Institute Genome Sequencing Center for Infectious Disease"/>
            <person name="Wu L."/>
            <person name="Ma J."/>
        </authorList>
    </citation>
    <scope>NUCLEOTIDE SEQUENCE [LARGE SCALE GENOMIC DNA]</scope>
    <source>
        <strain evidence="2">CGMCC 1.16225</strain>
    </source>
</reference>
<accession>A0ABW4U808</accession>
<dbReference type="Proteomes" id="UP001597405">
    <property type="component" value="Unassembled WGS sequence"/>
</dbReference>
<keyword evidence="2" id="KW-1185">Reference proteome</keyword>
<name>A0ABW4U808_9HYPH</name>
<protein>
    <submittedName>
        <fullName evidence="1">Uncharacterized protein</fullName>
    </submittedName>
</protein>
<sequence length="135" mass="14822">MTAPLAKVIAHTMAGKFCFDVMAFTDVIGGNVMDTKYAKELLTIDPFAALEDDCLIVWQLLGGTPMMGRWSKTGKDQDGKFIRPGAEAFRVGCITYTKADIGQTVNVMGRVVGAPREFPREMPVAYTISAERRRA</sequence>
<organism evidence="1 2">
    <name type="scientific">Mesorhizobium newzealandense</name>
    <dbReference type="NCBI Taxonomy" id="1300302"/>
    <lineage>
        <taxon>Bacteria</taxon>
        <taxon>Pseudomonadati</taxon>
        <taxon>Pseudomonadota</taxon>
        <taxon>Alphaproteobacteria</taxon>
        <taxon>Hyphomicrobiales</taxon>
        <taxon>Phyllobacteriaceae</taxon>
        <taxon>Mesorhizobium</taxon>
    </lineage>
</organism>
<comment type="caution">
    <text evidence="1">The sequence shown here is derived from an EMBL/GenBank/DDBJ whole genome shotgun (WGS) entry which is preliminary data.</text>
</comment>
<evidence type="ECO:0000313" key="2">
    <source>
        <dbReference type="Proteomes" id="UP001597405"/>
    </source>
</evidence>
<gene>
    <name evidence="1" type="ORF">ACFSOZ_08160</name>
</gene>